<dbReference type="GO" id="GO:0032259">
    <property type="term" value="P:methylation"/>
    <property type="evidence" value="ECO:0007669"/>
    <property type="project" value="UniProtKB-KW"/>
</dbReference>
<keyword evidence="2" id="KW-0489">Methyltransferase</keyword>
<proteinExistence type="predicted"/>
<sequence length="66" mass="7248">MLGNLNINTVSEEGAGEENSSGICPYILGSVLNNRTVEGSPVFFRAKFGVMSKTQQNEKRIPPYKE</sequence>
<dbReference type="EMBL" id="SMMG02000003">
    <property type="protein sequence ID" value="KAA3480905.1"/>
    <property type="molecule type" value="Genomic_DNA"/>
</dbReference>
<reference evidence="3" key="1">
    <citation type="journal article" date="2019" name="Plant Biotechnol. J.">
        <title>Genome sequencing of the Australian wild diploid species Gossypium australe highlights disease resistance and delayed gland morphogenesis.</title>
        <authorList>
            <person name="Cai Y."/>
            <person name="Cai X."/>
            <person name="Wang Q."/>
            <person name="Wang P."/>
            <person name="Zhang Y."/>
            <person name="Cai C."/>
            <person name="Xu Y."/>
            <person name="Wang K."/>
            <person name="Zhou Z."/>
            <person name="Wang C."/>
            <person name="Geng S."/>
            <person name="Li B."/>
            <person name="Dong Q."/>
            <person name="Hou Y."/>
            <person name="Wang H."/>
            <person name="Ai P."/>
            <person name="Liu Z."/>
            <person name="Yi F."/>
            <person name="Sun M."/>
            <person name="An G."/>
            <person name="Cheng J."/>
            <person name="Zhang Y."/>
            <person name="Shi Q."/>
            <person name="Xie Y."/>
            <person name="Shi X."/>
            <person name="Chang Y."/>
            <person name="Huang F."/>
            <person name="Chen Y."/>
            <person name="Hong S."/>
            <person name="Mi L."/>
            <person name="Sun Q."/>
            <person name="Zhang L."/>
            <person name="Zhou B."/>
            <person name="Peng R."/>
            <person name="Zhang X."/>
            <person name="Liu F."/>
        </authorList>
    </citation>
    <scope>NUCLEOTIDE SEQUENCE [LARGE SCALE GENOMIC DNA]</scope>
    <source>
        <strain evidence="3">cv. PA1801</strain>
    </source>
</reference>
<gene>
    <name evidence="2" type="ORF">EPI10_021312</name>
</gene>
<keyword evidence="2" id="KW-0808">Transferase</keyword>
<feature type="region of interest" description="Disordered" evidence="1">
    <location>
        <begin position="1"/>
        <end position="21"/>
    </location>
</feature>
<dbReference type="AlphaFoldDB" id="A0A5B6WIH3"/>
<dbReference type="Proteomes" id="UP000325315">
    <property type="component" value="Unassembled WGS sequence"/>
</dbReference>
<evidence type="ECO:0000313" key="2">
    <source>
        <dbReference type="EMBL" id="KAA3480905.1"/>
    </source>
</evidence>
<evidence type="ECO:0000313" key="3">
    <source>
        <dbReference type="Proteomes" id="UP000325315"/>
    </source>
</evidence>
<organism evidence="2 3">
    <name type="scientific">Gossypium australe</name>
    <dbReference type="NCBI Taxonomy" id="47621"/>
    <lineage>
        <taxon>Eukaryota</taxon>
        <taxon>Viridiplantae</taxon>
        <taxon>Streptophyta</taxon>
        <taxon>Embryophyta</taxon>
        <taxon>Tracheophyta</taxon>
        <taxon>Spermatophyta</taxon>
        <taxon>Magnoliopsida</taxon>
        <taxon>eudicotyledons</taxon>
        <taxon>Gunneridae</taxon>
        <taxon>Pentapetalae</taxon>
        <taxon>rosids</taxon>
        <taxon>malvids</taxon>
        <taxon>Malvales</taxon>
        <taxon>Malvaceae</taxon>
        <taxon>Malvoideae</taxon>
        <taxon>Gossypium</taxon>
    </lineage>
</organism>
<feature type="compositionally biased region" description="Polar residues" evidence="1">
    <location>
        <begin position="1"/>
        <end position="10"/>
    </location>
</feature>
<feature type="compositionally biased region" description="Low complexity" evidence="1">
    <location>
        <begin position="11"/>
        <end position="21"/>
    </location>
</feature>
<keyword evidence="3" id="KW-1185">Reference proteome</keyword>
<dbReference type="GO" id="GO:0008168">
    <property type="term" value="F:methyltransferase activity"/>
    <property type="evidence" value="ECO:0007669"/>
    <property type="project" value="UniProtKB-KW"/>
</dbReference>
<protein>
    <submittedName>
        <fullName evidence="2">Trans-resveratrol di-O-methyltransferase-like</fullName>
    </submittedName>
</protein>
<accession>A0A5B6WIH3</accession>
<name>A0A5B6WIH3_9ROSI</name>
<evidence type="ECO:0000256" key="1">
    <source>
        <dbReference type="SAM" id="MobiDB-lite"/>
    </source>
</evidence>
<comment type="caution">
    <text evidence="2">The sequence shown here is derived from an EMBL/GenBank/DDBJ whole genome shotgun (WGS) entry which is preliminary data.</text>
</comment>